<dbReference type="Proteomes" id="UP000051494">
    <property type="component" value="Unassembled WGS sequence"/>
</dbReference>
<protein>
    <submittedName>
        <fullName evidence="1">Uncharacterized protein</fullName>
    </submittedName>
</protein>
<dbReference type="AlphaFoldDB" id="A0AAE3L388"/>
<name>A0AAE3L388_9GAMM</name>
<sequence length="263" mass="30320">MANILFVSLGSGFEPNFEGNMGFVKQYSQQNHHVQIISVDIESVNMQAERKEGEAYALKRVQYTLQQNNPASYTAFIHEQISDLSDYAQVIICDSIHFLQKTYGNELMAAIKIKNPEMNVTVFDYTSFSMQNAFFRGHDLLSENKNFNFDEFISEYRTRIIDLFKSQTNGDKIVTNIERACKKIDFSKRFGTFFDMFSLIANSNLHLKASVIVFNEDGQEVSVPPFKQLKNYLNSFISSHITIELIEPQITLEKQPISTRFRP</sequence>
<keyword evidence="2" id="KW-1185">Reference proteome</keyword>
<dbReference type="EMBL" id="LKHV02000001">
    <property type="protein sequence ID" value="MCS5708091.1"/>
    <property type="molecule type" value="Genomic_DNA"/>
</dbReference>
<gene>
    <name evidence="1" type="ORF">CC99x_004155</name>
</gene>
<proteinExistence type="predicted"/>
<evidence type="ECO:0000313" key="1">
    <source>
        <dbReference type="EMBL" id="MCS5708091.1"/>
    </source>
</evidence>
<reference evidence="1" key="2">
    <citation type="submission" date="2021-06" db="EMBL/GenBank/DDBJ databases">
        <title>Genomic Description and Analysis of Intracellular Bacteria, Candidatus Berkiella cookevillensis and Candidatus Berkiella aquae.</title>
        <authorList>
            <person name="Kidane D.T."/>
            <person name="Mehari Y.T."/>
            <person name="Rice F.C."/>
            <person name="Arivett B.A."/>
            <person name="Farone A.L."/>
            <person name="Berk S.G."/>
            <person name="Farone M.B."/>
        </authorList>
    </citation>
    <scope>NUCLEOTIDE SEQUENCE</scope>
    <source>
        <strain evidence="1">CC99</strain>
    </source>
</reference>
<comment type="caution">
    <text evidence="1">The sequence shown here is derived from an EMBL/GenBank/DDBJ whole genome shotgun (WGS) entry which is preliminary data.</text>
</comment>
<dbReference type="RefSeq" id="WP_057624632.1">
    <property type="nucleotide sequence ID" value="NZ_LKHV02000001.1"/>
</dbReference>
<organism evidence="1 2">
    <name type="scientific">Candidatus Berkiella cookevillensis</name>
    <dbReference type="NCBI Taxonomy" id="437022"/>
    <lineage>
        <taxon>Bacteria</taxon>
        <taxon>Pseudomonadati</taxon>
        <taxon>Pseudomonadota</taxon>
        <taxon>Gammaproteobacteria</taxon>
        <taxon>Candidatus Berkiellales</taxon>
        <taxon>Candidatus Berkiellaceae</taxon>
        <taxon>Candidatus Berkiella</taxon>
    </lineage>
</organism>
<evidence type="ECO:0000313" key="2">
    <source>
        <dbReference type="Proteomes" id="UP000051494"/>
    </source>
</evidence>
<accession>A0AAE3L388</accession>
<reference evidence="1" key="1">
    <citation type="journal article" date="2016" name="Genome Announc.">
        <title>Draft Genome Sequences of Two Novel Amoeba-Resistant Intranuclear Bacteria, 'Candidatus Berkiella cookevillensis' and 'Candidatus Berkiella aquae'.</title>
        <authorList>
            <person name="Mehari Y.T."/>
            <person name="Arivett B.A."/>
            <person name="Farone A.L."/>
            <person name="Gunderson J.H."/>
            <person name="Farone M.B."/>
        </authorList>
    </citation>
    <scope>NUCLEOTIDE SEQUENCE</scope>
    <source>
        <strain evidence="1">CC99</strain>
    </source>
</reference>